<evidence type="ECO:0000256" key="1">
    <source>
        <dbReference type="ARBA" id="ARBA00006484"/>
    </source>
</evidence>
<gene>
    <name evidence="4" type="ORF">LTR09_009144</name>
</gene>
<dbReference type="PANTHER" id="PTHR42901">
    <property type="entry name" value="ALCOHOL DEHYDROGENASE"/>
    <property type="match status" value="1"/>
</dbReference>
<dbReference type="Pfam" id="PF00106">
    <property type="entry name" value="adh_short"/>
    <property type="match status" value="1"/>
</dbReference>
<dbReference type="PANTHER" id="PTHR42901:SF1">
    <property type="entry name" value="ALCOHOL DEHYDROGENASE"/>
    <property type="match status" value="1"/>
</dbReference>
<evidence type="ECO:0000313" key="4">
    <source>
        <dbReference type="EMBL" id="KAK3049477.1"/>
    </source>
</evidence>
<dbReference type="CDD" id="cd05233">
    <property type="entry name" value="SDR_c"/>
    <property type="match status" value="1"/>
</dbReference>
<dbReference type="InterPro" id="IPR036291">
    <property type="entry name" value="NAD(P)-bd_dom_sf"/>
</dbReference>
<feature type="domain" description="Ketoreductase" evidence="3">
    <location>
        <begin position="37"/>
        <end position="218"/>
    </location>
</feature>
<dbReference type="InterPro" id="IPR057326">
    <property type="entry name" value="KR_dom"/>
</dbReference>
<dbReference type="Proteomes" id="UP001271007">
    <property type="component" value="Unassembled WGS sequence"/>
</dbReference>
<dbReference type="EMBL" id="JAWDJX010000039">
    <property type="protein sequence ID" value="KAK3049477.1"/>
    <property type="molecule type" value="Genomic_DNA"/>
</dbReference>
<evidence type="ECO:0000259" key="3">
    <source>
        <dbReference type="SMART" id="SM00822"/>
    </source>
</evidence>
<dbReference type="InterPro" id="IPR002347">
    <property type="entry name" value="SDR_fam"/>
</dbReference>
<proteinExistence type="inferred from homology"/>
<keyword evidence="2" id="KW-0560">Oxidoreductase</keyword>
<dbReference type="PRINTS" id="PR00081">
    <property type="entry name" value="GDHRDH"/>
</dbReference>
<keyword evidence="5" id="KW-1185">Reference proteome</keyword>
<dbReference type="Gene3D" id="3.40.50.720">
    <property type="entry name" value="NAD(P)-binding Rossmann-like Domain"/>
    <property type="match status" value="1"/>
</dbReference>
<accession>A0AAJ0D931</accession>
<comment type="caution">
    <text evidence="4">The sequence shown here is derived from an EMBL/GenBank/DDBJ whole genome shotgun (WGS) entry which is preliminary data.</text>
</comment>
<evidence type="ECO:0000313" key="5">
    <source>
        <dbReference type="Proteomes" id="UP001271007"/>
    </source>
</evidence>
<dbReference type="AlphaFoldDB" id="A0AAJ0D931"/>
<name>A0AAJ0D931_9PEZI</name>
<dbReference type="SMART" id="SM00822">
    <property type="entry name" value="PKS_KR"/>
    <property type="match status" value="1"/>
</dbReference>
<protein>
    <recommendedName>
        <fullName evidence="3">Ketoreductase domain-containing protein</fullName>
    </recommendedName>
</protein>
<reference evidence="4" key="1">
    <citation type="submission" date="2023-04" db="EMBL/GenBank/DDBJ databases">
        <title>Black Yeasts Isolated from many extreme environments.</title>
        <authorList>
            <person name="Coleine C."/>
            <person name="Stajich J.E."/>
            <person name="Selbmann L."/>
        </authorList>
    </citation>
    <scope>NUCLEOTIDE SEQUENCE</scope>
    <source>
        <strain evidence="4">CCFEE 5312</strain>
    </source>
</reference>
<dbReference type="GO" id="GO:0016491">
    <property type="term" value="F:oxidoreductase activity"/>
    <property type="evidence" value="ECO:0007669"/>
    <property type="project" value="UniProtKB-KW"/>
</dbReference>
<organism evidence="4 5">
    <name type="scientific">Extremus antarcticus</name>
    <dbReference type="NCBI Taxonomy" id="702011"/>
    <lineage>
        <taxon>Eukaryota</taxon>
        <taxon>Fungi</taxon>
        <taxon>Dikarya</taxon>
        <taxon>Ascomycota</taxon>
        <taxon>Pezizomycotina</taxon>
        <taxon>Dothideomycetes</taxon>
        <taxon>Dothideomycetidae</taxon>
        <taxon>Mycosphaerellales</taxon>
        <taxon>Extremaceae</taxon>
        <taxon>Extremus</taxon>
    </lineage>
</organism>
<sequence length="298" mass="32681">MAPPNIGMMFPRPTKEYHPEPYRAISPSRPELSVEGQTVLITGGATGIGLETSKAFAQAGASTIAILARSEAPMIKAKDLIEKEFSGTKVLTYSASITDTDRVNAIVKEIGTIDILVLNAGMMHKHAAVLDIDPDETLESFKVNVTGPLNLTRAFVKLPPRSERAERTVLYTSTGGIHFIQPGPSVYSASKNAMTYLMRCIDAEYRDAGIRAFAFHPAIAYTDMAKAVGYKEDQFSYDSTVLPAHFAVWLCSKEADFLRGKFSWAAWDVEELMKKQDVIAKDQLVMDLSMHKVLEAGA</sequence>
<dbReference type="SUPFAM" id="SSF51735">
    <property type="entry name" value="NAD(P)-binding Rossmann-fold domains"/>
    <property type="match status" value="1"/>
</dbReference>
<evidence type="ECO:0000256" key="2">
    <source>
        <dbReference type="ARBA" id="ARBA00023002"/>
    </source>
</evidence>
<comment type="similarity">
    <text evidence="1">Belongs to the short-chain dehydrogenases/reductases (SDR) family.</text>
</comment>